<reference evidence="1 4" key="2">
    <citation type="submission" date="2020-01" db="EMBL/GenBank/DDBJ databases">
        <authorList>
            <person name="Wang S."/>
        </authorList>
    </citation>
    <scope>NUCLEOTIDE SEQUENCE [LARGE SCALE GENOMIC DNA]</scope>
    <source>
        <strain evidence="1 4">D151-2-6</strain>
    </source>
</reference>
<dbReference type="AlphaFoldDB" id="A0A6G7EGX7"/>
<evidence type="ECO:0008006" key="5">
    <source>
        <dbReference type="Google" id="ProtNLM"/>
    </source>
</evidence>
<evidence type="ECO:0000313" key="4">
    <source>
        <dbReference type="Proteomes" id="UP000501325"/>
    </source>
</evidence>
<dbReference type="EMBL" id="CP048751">
    <property type="protein sequence ID" value="QIH72720.1"/>
    <property type="molecule type" value="Genomic_DNA"/>
</dbReference>
<proteinExistence type="predicted"/>
<reference evidence="2 3" key="1">
    <citation type="submission" date="2018-11" db="EMBL/GenBank/DDBJ databases">
        <authorList>
            <person name="Peiro R."/>
            <person name="Begona"/>
            <person name="Cbmso G."/>
            <person name="Lopez M."/>
            <person name="Gonzalez S."/>
            <person name="Sacristan E."/>
            <person name="Castillo E."/>
        </authorList>
    </citation>
    <scope>NUCLEOTIDE SEQUENCE [LARGE SCALE GENOMIC DNA]</scope>
    <source>
        <strain evidence="2">Brev_genome</strain>
    </source>
</reference>
<dbReference type="Proteomes" id="UP000289220">
    <property type="component" value="Unassembled WGS sequence"/>
</dbReference>
<gene>
    <name evidence="2" type="ORF">BREV_BREV_03453</name>
    <name evidence="1" type="ORF">GYM46_07010</name>
</gene>
<dbReference type="EMBL" id="UXHF01000143">
    <property type="protein sequence ID" value="VDC49074.1"/>
    <property type="molecule type" value="Genomic_DNA"/>
</dbReference>
<organism evidence="2 3">
    <name type="scientific">Brevundimonas mediterranea</name>
    <dbReference type="NCBI Taxonomy" id="74329"/>
    <lineage>
        <taxon>Bacteria</taxon>
        <taxon>Pseudomonadati</taxon>
        <taxon>Pseudomonadota</taxon>
        <taxon>Alphaproteobacteria</taxon>
        <taxon>Caulobacterales</taxon>
        <taxon>Caulobacteraceae</taxon>
        <taxon>Brevundimonas</taxon>
    </lineage>
</organism>
<dbReference type="RefSeq" id="WP_008262814.1">
    <property type="nucleotide sequence ID" value="NZ_CP048751.1"/>
</dbReference>
<evidence type="ECO:0000313" key="3">
    <source>
        <dbReference type="Proteomes" id="UP000289220"/>
    </source>
</evidence>
<evidence type="ECO:0000313" key="1">
    <source>
        <dbReference type="EMBL" id="QIH72720.1"/>
    </source>
</evidence>
<dbReference type="Proteomes" id="UP000501325">
    <property type="component" value="Chromosome"/>
</dbReference>
<dbReference type="KEGG" id="bmed:GYM46_07010"/>
<name>A0A6G7EGX7_9CAUL</name>
<keyword evidence="3" id="KW-1185">Reference proteome</keyword>
<accession>A0A6G7EGX7</accession>
<protein>
    <recommendedName>
        <fullName evidence="5">TonB C-terminal domain-containing protein</fullName>
    </recommendedName>
</protein>
<dbReference type="SUPFAM" id="SSF74653">
    <property type="entry name" value="TolA/TonB C-terminal domain"/>
    <property type="match status" value="1"/>
</dbReference>
<evidence type="ECO:0000313" key="2">
    <source>
        <dbReference type="EMBL" id="VDC49074.1"/>
    </source>
</evidence>
<sequence>MFIAPLLALAVLVPDPGTPKLWEQEAPATNWARTPDPEVTSDLMPGFAAQLDLQGWAIVRCYQETDGHPYNCRVVEERPQGLGFGSAARVVVASGELRLGRVAGIPMPGEVRARVRFRVEDEAEEGGWSGPEPSEIQLKLARQIVDRAYEDGEPEEDNFLDGLDYDRRAVVQAWVDELFVEVRAERREALVLQLARLASESDLRRLLAGDYVSPPDMDRFESAYPESKAAKAAVAELRRRYCERYSCDASEVKTDEAGGR</sequence>